<feature type="domain" description="DUF8010" evidence="1">
    <location>
        <begin position="20"/>
        <end position="117"/>
    </location>
</feature>
<dbReference type="InterPro" id="IPR058323">
    <property type="entry name" value="DUF8010"/>
</dbReference>
<dbReference type="Pfam" id="PF26035">
    <property type="entry name" value="DUF8010"/>
    <property type="match status" value="1"/>
</dbReference>
<evidence type="ECO:0000259" key="1">
    <source>
        <dbReference type="Pfam" id="PF26035"/>
    </source>
</evidence>
<sequence length="238" mass="26008">MGVLTLLASYQGKFSDEMKNDFQLLDQQTALDLKTFLTRAKKMDPKGVVRLRAFGALLTAYVAPLFTANILDDGPTVLGLRTMELKQEAEINVLVPIQAILDRIAFELEKPEAEQSFVFHLESSERVPWAGVSPPRTGWVEATSLPEYMLTGVARKGIIEVAETIPESVGGPIAARIRAEVWGRAIDLDSKVPAGAAFAAAGLGFLTEGEMVPVFHSQGWVRLSSQFGHVLSKEAKHF</sequence>
<reference evidence="3" key="1">
    <citation type="submission" date="2020-05" db="EMBL/GenBank/DDBJ databases">
        <authorList>
            <person name="Chiriac C."/>
            <person name="Salcher M."/>
            <person name="Ghai R."/>
            <person name="Kavagutti S V."/>
        </authorList>
    </citation>
    <scope>NUCLEOTIDE SEQUENCE</scope>
</reference>
<feature type="domain" description="DUF8185" evidence="2">
    <location>
        <begin position="134"/>
        <end position="235"/>
    </location>
</feature>
<dbReference type="Pfam" id="PF26572">
    <property type="entry name" value="DUF8185"/>
    <property type="match status" value="1"/>
</dbReference>
<accession>A0A6J6CDT4</accession>
<organism evidence="3">
    <name type="scientific">freshwater metagenome</name>
    <dbReference type="NCBI Taxonomy" id="449393"/>
    <lineage>
        <taxon>unclassified sequences</taxon>
        <taxon>metagenomes</taxon>
        <taxon>ecological metagenomes</taxon>
    </lineage>
</organism>
<dbReference type="AlphaFoldDB" id="A0A6J6CDT4"/>
<gene>
    <name evidence="3" type="ORF">UFOPK1537_00195</name>
</gene>
<dbReference type="InterPro" id="IPR058498">
    <property type="entry name" value="DUF8185"/>
</dbReference>
<dbReference type="EMBL" id="CAEZSX010000016">
    <property type="protein sequence ID" value="CAB4549285.1"/>
    <property type="molecule type" value="Genomic_DNA"/>
</dbReference>
<protein>
    <submittedName>
        <fullName evidence="3">Unannotated protein</fullName>
    </submittedName>
</protein>
<proteinExistence type="predicted"/>
<name>A0A6J6CDT4_9ZZZZ</name>
<evidence type="ECO:0000259" key="2">
    <source>
        <dbReference type="Pfam" id="PF26572"/>
    </source>
</evidence>
<evidence type="ECO:0000313" key="3">
    <source>
        <dbReference type="EMBL" id="CAB4549285.1"/>
    </source>
</evidence>